<evidence type="ECO:0000256" key="1">
    <source>
        <dbReference type="ARBA" id="ARBA00006484"/>
    </source>
</evidence>
<dbReference type="InterPro" id="IPR002347">
    <property type="entry name" value="SDR_fam"/>
</dbReference>
<dbReference type="FunFam" id="3.40.50.720:FF:000281">
    <property type="entry name" value="Uncharacterized oxidoreductase YIR035C"/>
    <property type="match status" value="1"/>
</dbReference>
<evidence type="ECO:0000256" key="3">
    <source>
        <dbReference type="ARBA" id="ARBA00023002"/>
    </source>
</evidence>
<accession>A0A8T9C253</accession>
<evidence type="ECO:0000256" key="2">
    <source>
        <dbReference type="ARBA" id="ARBA00022857"/>
    </source>
</evidence>
<dbReference type="PRINTS" id="PR00081">
    <property type="entry name" value="GDHRDH"/>
</dbReference>
<comment type="similarity">
    <text evidence="1">Belongs to the short-chain dehydrogenases/reductases (SDR) family.</text>
</comment>
<dbReference type="SUPFAM" id="SSF51735">
    <property type="entry name" value="NAD(P)-binding Rossmann-fold domains"/>
    <property type="match status" value="1"/>
</dbReference>
<dbReference type="PANTHER" id="PTHR43008">
    <property type="entry name" value="BENZIL REDUCTASE"/>
    <property type="match status" value="1"/>
</dbReference>
<comment type="caution">
    <text evidence="4">The sequence shown here is derived from an EMBL/GenBank/DDBJ whole genome shotgun (WGS) entry which is preliminary data.</text>
</comment>
<name>A0A8T9C253_9HELO</name>
<feature type="non-terminal residue" evidence="4">
    <location>
        <position position="286"/>
    </location>
</feature>
<dbReference type="EMBL" id="QGMK01001212">
    <property type="protein sequence ID" value="TVY71482.1"/>
    <property type="molecule type" value="Genomic_DNA"/>
</dbReference>
<dbReference type="PANTHER" id="PTHR43008:SF8">
    <property type="entry name" value="BENZIL REDUCTASE ((S)-BENZOIN FORMING) IRC24"/>
    <property type="match status" value="1"/>
</dbReference>
<proteinExistence type="inferred from homology"/>
<keyword evidence="3" id="KW-0560">Oxidoreductase</keyword>
<dbReference type="InterPro" id="IPR036291">
    <property type="entry name" value="NAD(P)-bd_dom_sf"/>
</dbReference>
<dbReference type="OrthoDB" id="153074at2759"/>
<dbReference type="Proteomes" id="UP000469558">
    <property type="component" value="Unassembled WGS sequence"/>
</dbReference>
<evidence type="ECO:0000313" key="5">
    <source>
        <dbReference type="Proteomes" id="UP000469558"/>
    </source>
</evidence>
<reference evidence="4 5" key="1">
    <citation type="submission" date="2018-05" db="EMBL/GenBank/DDBJ databases">
        <title>Genome sequencing and assembly of the regulated plant pathogen Lachnellula willkommii and related sister species for the development of diagnostic species identification markers.</title>
        <authorList>
            <person name="Giroux E."/>
            <person name="Bilodeau G."/>
        </authorList>
    </citation>
    <scope>NUCLEOTIDE SEQUENCE [LARGE SCALE GENOMIC DNA]</scope>
    <source>
        <strain evidence="4 5">CBS 268.59</strain>
    </source>
</reference>
<dbReference type="GO" id="GO:0050664">
    <property type="term" value="F:oxidoreductase activity, acting on NAD(P)H, oxygen as acceptor"/>
    <property type="evidence" value="ECO:0007669"/>
    <property type="project" value="TreeGrafter"/>
</dbReference>
<dbReference type="AlphaFoldDB" id="A0A8T9C253"/>
<sequence>GGELRLPHQNIDFINPAYRYCAILTLTFHKRIIMPQSKVIILTGASRGIGLAMAHYLLRDSHKLVLVARTAEPLEKLKSEYPGQVEFVAADLADFSNGPKAIDLALKSFSRIDGLILNHGTLSPVGRVSESTIEEWRAAYDVNFFSALAFIKPALAPLRQTRGRIIMTSSGAATNAYSTWGAYGSSKAALNHLAMTLTNEEPEITTVAIRPGVVDTDMQKEVRGHGTAMDDKDTKKFKSLHEEGKLLRPEQPGNVMARLALGAERELSGKLWSWNDKELSSYQDPQ</sequence>
<evidence type="ECO:0000313" key="4">
    <source>
        <dbReference type="EMBL" id="TVY71482.1"/>
    </source>
</evidence>
<gene>
    <name evidence="4" type="primary">YIR035C</name>
    <name evidence="4" type="ORF">LSUE1_G006237</name>
</gene>
<keyword evidence="2" id="KW-0521">NADP</keyword>
<dbReference type="CDD" id="cd05367">
    <property type="entry name" value="SPR-like_SDR_c"/>
    <property type="match status" value="1"/>
</dbReference>
<organism evidence="4 5">
    <name type="scientific">Lachnellula suecica</name>
    <dbReference type="NCBI Taxonomy" id="602035"/>
    <lineage>
        <taxon>Eukaryota</taxon>
        <taxon>Fungi</taxon>
        <taxon>Dikarya</taxon>
        <taxon>Ascomycota</taxon>
        <taxon>Pezizomycotina</taxon>
        <taxon>Leotiomycetes</taxon>
        <taxon>Helotiales</taxon>
        <taxon>Lachnaceae</taxon>
        <taxon>Lachnellula</taxon>
    </lineage>
</organism>
<dbReference type="Gene3D" id="3.40.50.720">
    <property type="entry name" value="NAD(P)-binding Rossmann-like Domain"/>
    <property type="match status" value="1"/>
</dbReference>
<dbReference type="Pfam" id="PF00106">
    <property type="entry name" value="adh_short"/>
    <property type="match status" value="1"/>
</dbReference>
<protein>
    <submittedName>
        <fullName evidence="4">Putative oxidoreductase</fullName>
    </submittedName>
</protein>
<keyword evidence="5" id="KW-1185">Reference proteome</keyword>